<dbReference type="AlphaFoldDB" id="M2ZMJ8"/>
<dbReference type="Pfam" id="PF13247">
    <property type="entry name" value="Fer4_11"/>
    <property type="match status" value="1"/>
</dbReference>
<dbReference type="InterPro" id="IPR017896">
    <property type="entry name" value="4Fe4S_Fe-S-bd"/>
</dbReference>
<dbReference type="eggNOG" id="COG1013">
    <property type="taxonomic scope" value="Bacteria"/>
</dbReference>
<dbReference type="Gene3D" id="3.30.70.20">
    <property type="match status" value="2"/>
</dbReference>
<dbReference type="EMBL" id="AONQ01000062">
    <property type="protein sequence ID" value="EME68517.1"/>
    <property type="molecule type" value="Genomic_DNA"/>
</dbReference>
<reference evidence="3 4" key="1">
    <citation type="journal article" date="2014" name="Genome Announc.">
        <title>Draft Genome Sequence of Magnetospirillum sp. Strain SO-1, a Freshwater Magnetotactic Bacterium Isolated from the Ol'khovka River, Russia.</title>
        <authorList>
            <person name="Grouzdev D.S."/>
            <person name="Dziuba M.V."/>
            <person name="Sukhacheva M.S."/>
            <person name="Mardanov A.V."/>
            <person name="Beletskiy A.V."/>
            <person name="Kuznetsov B.B."/>
            <person name="Skryabin K.G."/>
        </authorList>
    </citation>
    <scope>NUCLEOTIDE SEQUENCE [LARGE SCALE GENOMIC DNA]</scope>
    <source>
        <strain evidence="3 4">SO-1</strain>
    </source>
</reference>
<feature type="domain" description="4Fe-4S ferredoxin-type" evidence="2">
    <location>
        <begin position="5"/>
        <end position="24"/>
    </location>
</feature>
<gene>
    <name evidence="3" type="ORF">H261_17970</name>
</gene>
<dbReference type="Pfam" id="PF02775">
    <property type="entry name" value="TPP_enzyme_C"/>
    <property type="match status" value="1"/>
</dbReference>
<dbReference type="eggNOG" id="COG1142">
    <property type="taxonomic scope" value="Bacteria"/>
</dbReference>
<dbReference type="GO" id="GO:0030976">
    <property type="term" value="F:thiamine pyrophosphate binding"/>
    <property type="evidence" value="ECO:0007669"/>
    <property type="project" value="InterPro"/>
</dbReference>
<evidence type="ECO:0000313" key="3">
    <source>
        <dbReference type="EMBL" id="EME68517.1"/>
    </source>
</evidence>
<dbReference type="Proteomes" id="UP000011744">
    <property type="component" value="Unassembled WGS sequence"/>
</dbReference>
<dbReference type="CDD" id="cd10550">
    <property type="entry name" value="DMSOR_beta_like"/>
    <property type="match status" value="1"/>
</dbReference>
<name>M2ZMJ8_9PROT</name>
<feature type="domain" description="4Fe-4S ferredoxin-type" evidence="2">
    <location>
        <begin position="40"/>
        <end position="71"/>
    </location>
</feature>
<dbReference type="GO" id="GO:0016491">
    <property type="term" value="F:oxidoreductase activity"/>
    <property type="evidence" value="ECO:0007669"/>
    <property type="project" value="UniProtKB-KW"/>
</dbReference>
<evidence type="ECO:0000256" key="1">
    <source>
        <dbReference type="ARBA" id="ARBA00023002"/>
    </source>
</evidence>
<dbReference type="OrthoDB" id="9794954at2"/>
<dbReference type="GO" id="GO:0044281">
    <property type="term" value="P:small molecule metabolic process"/>
    <property type="evidence" value="ECO:0007669"/>
    <property type="project" value="UniProtKB-ARBA"/>
</dbReference>
<dbReference type="SUPFAM" id="SSF52518">
    <property type="entry name" value="Thiamin diphosphate-binding fold (THDP-binding)"/>
    <property type="match status" value="1"/>
</dbReference>
<dbReference type="InterPro" id="IPR054808">
    <property type="entry name" value="PadI"/>
</dbReference>
<dbReference type="PANTHER" id="PTHR42897:SF1">
    <property type="entry name" value="2-OXOACID OXIDOREDUCTASE (FERREDOXIN)"/>
    <property type="match status" value="1"/>
</dbReference>
<comment type="caution">
    <text evidence="3">The sequence shown here is derived from an EMBL/GenBank/DDBJ whole genome shotgun (WGS) entry which is preliminary data.</text>
</comment>
<dbReference type="InterPro" id="IPR051479">
    <property type="entry name" value="PorB-like"/>
</dbReference>
<protein>
    <submittedName>
        <fullName evidence="3">NADH dependent phenylglyoxylate</fullName>
    </submittedName>
</protein>
<dbReference type="InterPro" id="IPR029061">
    <property type="entry name" value="THDP-binding"/>
</dbReference>
<dbReference type="PATRIC" id="fig|1244869.3.peg.3593"/>
<accession>M2ZMJ8</accession>
<dbReference type="PANTHER" id="PTHR42897">
    <property type="entry name" value="PYRUVATE SYNTHASE SUBUNIT PORB"/>
    <property type="match status" value="1"/>
</dbReference>
<evidence type="ECO:0000259" key="2">
    <source>
        <dbReference type="PROSITE" id="PS51379"/>
    </source>
</evidence>
<dbReference type="STRING" id="1244869.H261_17970"/>
<sequence>MAAQDTIRFIPERCDGCGDCMKACSKAKGGASRVSIVAGRDKSWEMALCRQCGDPKCVANCPAGALDKHGGTGIVGWSAELCVDCHLCTLGCAYGGIAFDPAAGHVGKCDLCDGAPACVPACGKGALEHLSAAARLHQAHAAREDMFVPGLSACQGCNSELLIRHTMRRIGRDSIVAAPPGCIPGMGTVGYNGQTGTKVPIFHPLLTNTAAMLGGIKRQYERKGRDVTVVALAGDGGAVDVGFQSLSGAAERGERVLFICVDNEGYMNTGMQASGSTTFGSWTSTTPVGEVGRGKSTDGKYLPQLMMGHGCAYVATASTAFLDDYHAKLDKALEASRAGFAYLHVHAPCPTGWRFPAAMTTEVCRRQVESNFVTLWEFTPAGGLRFTRGVEHPRPVTDYVRMIGKYKHLSPADLERIQASVDRRVETLQGFQRRSAAE</sequence>
<feature type="domain" description="4Fe-4S ferredoxin-type" evidence="2">
    <location>
        <begin position="73"/>
        <end position="102"/>
    </location>
</feature>
<proteinExistence type="predicted"/>
<dbReference type="RefSeq" id="WP_008620270.1">
    <property type="nucleotide sequence ID" value="NZ_AONQ01000062.1"/>
</dbReference>
<dbReference type="Gene3D" id="3.40.50.970">
    <property type="match status" value="1"/>
</dbReference>
<keyword evidence="4" id="KW-1185">Reference proteome</keyword>
<dbReference type="NCBIfam" id="NF045766">
    <property type="entry name" value="PhenlGlyoxDHPadI"/>
    <property type="match status" value="1"/>
</dbReference>
<organism evidence="3 4">
    <name type="scientific">Paramagnetospirillum caucaseum</name>
    <dbReference type="NCBI Taxonomy" id="1244869"/>
    <lineage>
        <taxon>Bacteria</taxon>
        <taxon>Pseudomonadati</taxon>
        <taxon>Pseudomonadota</taxon>
        <taxon>Alphaproteobacteria</taxon>
        <taxon>Rhodospirillales</taxon>
        <taxon>Magnetospirillaceae</taxon>
        <taxon>Paramagnetospirillum</taxon>
    </lineage>
</organism>
<keyword evidence="1" id="KW-0560">Oxidoreductase</keyword>
<dbReference type="InterPro" id="IPR011766">
    <property type="entry name" value="TPP_enzyme_TPP-bd"/>
</dbReference>
<dbReference type="SUPFAM" id="SSF54862">
    <property type="entry name" value="4Fe-4S ferredoxins"/>
    <property type="match status" value="1"/>
</dbReference>
<dbReference type="PROSITE" id="PS51379">
    <property type="entry name" value="4FE4S_FER_2"/>
    <property type="match status" value="3"/>
</dbReference>
<evidence type="ECO:0000313" key="4">
    <source>
        <dbReference type="Proteomes" id="UP000011744"/>
    </source>
</evidence>